<dbReference type="Proteomes" id="UP001199469">
    <property type="component" value="Unassembled WGS sequence"/>
</dbReference>
<feature type="transmembrane region" description="Helical" evidence="2">
    <location>
        <begin position="78"/>
        <end position="97"/>
    </location>
</feature>
<reference evidence="3 4" key="1">
    <citation type="submission" date="2021-11" db="EMBL/GenBank/DDBJ databases">
        <title>Draft genome sequence of Actinomycetospora sp. SF1 isolated from the rhizosphere soil.</title>
        <authorList>
            <person name="Duangmal K."/>
            <person name="Chantavorakit T."/>
        </authorList>
    </citation>
    <scope>NUCLEOTIDE SEQUENCE [LARGE SCALE GENOMIC DNA]</scope>
    <source>
        <strain evidence="3 4">TBRC 5722</strain>
    </source>
</reference>
<evidence type="ECO:0000256" key="1">
    <source>
        <dbReference type="SAM" id="MobiDB-lite"/>
    </source>
</evidence>
<sequence length="99" mass="11282">MDDSIFCTRPYGHSGPHASPPRGTWRRRAGWWSWLDDGFHPETDLRDPGQVWGWWRWPAPAPGDPTRSQRWWARAQRLGAAIVPLAVLAWLILGAAGRT</sequence>
<name>A0ABS8PK14_9PSEU</name>
<organism evidence="3 4">
    <name type="scientific">Actinomycetospora endophytica</name>
    <dbReference type="NCBI Taxonomy" id="2291215"/>
    <lineage>
        <taxon>Bacteria</taxon>
        <taxon>Bacillati</taxon>
        <taxon>Actinomycetota</taxon>
        <taxon>Actinomycetes</taxon>
        <taxon>Pseudonocardiales</taxon>
        <taxon>Pseudonocardiaceae</taxon>
        <taxon>Actinomycetospora</taxon>
    </lineage>
</organism>
<keyword evidence="4" id="KW-1185">Reference proteome</keyword>
<keyword evidence="2" id="KW-1133">Transmembrane helix</keyword>
<gene>
    <name evidence="3" type="ORF">LQ327_33345</name>
</gene>
<proteinExistence type="predicted"/>
<keyword evidence="2" id="KW-0812">Transmembrane</keyword>
<protein>
    <submittedName>
        <fullName evidence="3">Uncharacterized protein</fullName>
    </submittedName>
</protein>
<dbReference type="RefSeq" id="WP_230741059.1">
    <property type="nucleotide sequence ID" value="NZ_JAJNDB010000012.1"/>
</dbReference>
<keyword evidence="2" id="KW-0472">Membrane</keyword>
<comment type="caution">
    <text evidence="3">The sequence shown here is derived from an EMBL/GenBank/DDBJ whole genome shotgun (WGS) entry which is preliminary data.</text>
</comment>
<evidence type="ECO:0000313" key="4">
    <source>
        <dbReference type="Proteomes" id="UP001199469"/>
    </source>
</evidence>
<feature type="region of interest" description="Disordered" evidence="1">
    <location>
        <begin position="1"/>
        <end position="23"/>
    </location>
</feature>
<evidence type="ECO:0000256" key="2">
    <source>
        <dbReference type="SAM" id="Phobius"/>
    </source>
</evidence>
<dbReference type="EMBL" id="JAJNDB010000012">
    <property type="protein sequence ID" value="MCD2198262.1"/>
    <property type="molecule type" value="Genomic_DNA"/>
</dbReference>
<accession>A0ABS8PK14</accession>
<evidence type="ECO:0000313" key="3">
    <source>
        <dbReference type="EMBL" id="MCD2198262.1"/>
    </source>
</evidence>